<feature type="active site" description="Proton acceptor" evidence="11">
    <location>
        <position position="182"/>
    </location>
</feature>
<keyword evidence="12" id="KW-0479">Metal-binding</keyword>
<organism evidence="14 15">
    <name type="scientific">Pseudoduganella aquatica</name>
    <dbReference type="NCBI Taxonomy" id="2660641"/>
    <lineage>
        <taxon>Bacteria</taxon>
        <taxon>Pseudomonadati</taxon>
        <taxon>Pseudomonadota</taxon>
        <taxon>Betaproteobacteria</taxon>
        <taxon>Burkholderiales</taxon>
        <taxon>Oxalobacteraceae</taxon>
        <taxon>Telluria group</taxon>
        <taxon>Pseudoduganella</taxon>
    </lineage>
</organism>
<dbReference type="EC" id="2.7.1.95" evidence="2"/>
<evidence type="ECO:0000256" key="10">
    <source>
        <dbReference type="PIRNR" id="PIRNR000706"/>
    </source>
</evidence>
<dbReference type="Gene3D" id="3.90.1200.10">
    <property type="match status" value="1"/>
</dbReference>
<dbReference type="RefSeq" id="WP_161072219.1">
    <property type="nucleotide sequence ID" value="NZ_WWCU01000010.1"/>
</dbReference>
<dbReference type="InterPro" id="IPR002575">
    <property type="entry name" value="Aminoglycoside_PTrfase"/>
</dbReference>
<dbReference type="PANTHER" id="PTHR21310">
    <property type="entry name" value="AMINOGLYCOSIDE PHOSPHOTRANSFERASE-RELATED-RELATED"/>
    <property type="match status" value="1"/>
</dbReference>
<evidence type="ECO:0000256" key="11">
    <source>
        <dbReference type="PIRSR" id="PIRSR000706-1"/>
    </source>
</evidence>
<dbReference type="PANTHER" id="PTHR21310:SF41">
    <property type="entry name" value="3'-PHOSPHOTRANSFERASE, PUTATIVE-RELATED"/>
    <property type="match status" value="1"/>
</dbReference>
<evidence type="ECO:0000256" key="2">
    <source>
        <dbReference type="ARBA" id="ARBA00012193"/>
    </source>
</evidence>
<dbReference type="CDD" id="cd05150">
    <property type="entry name" value="APH"/>
    <property type="match status" value="1"/>
</dbReference>
<evidence type="ECO:0000256" key="5">
    <source>
        <dbReference type="ARBA" id="ARBA00022741"/>
    </source>
</evidence>
<keyword evidence="7 10" id="KW-0067">ATP-binding</keyword>
<evidence type="ECO:0000313" key="14">
    <source>
        <dbReference type="EMBL" id="MYN07874.1"/>
    </source>
</evidence>
<keyword evidence="6 10" id="KW-0418">Kinase</keyword>
<comment type="catalytic activity">
    <reaction evidence="9">
        <text>kanamycin A + ATP = kanamycin 3'-phosphate + ADP + H(+)</text>
        <dbReference type="Rhea" id="RHEA:24256"/>
        <dbReference type="ChEBI" id="CHEBI:15378"/>
        <dbReference type="ChEBI" id="CHEBI:30616"/>
        <dbReference type="ChEBI" id="CHEBI:57909"/>
        <dbReference type="ChEBI" id="CHEBI:58214"/>
        <dbReference type="ChEBI" id="CHEBI:456216"/>
        <dbReference type="EC" id="2.7.1.95"/>
    </reaction>
</comment>
<evidence type="ECO:0000256" key="12">
    <source>
        <dbReference type="PIRSR" id="PIRSR000706-2"/>
    </source>
</evidence>
<evidence type="ECO:0000256" key="1">
    <source>
        <dbReference type="ARBA" id="ARBA00006219"/>
    </source>
</evidence>
<gene>
    <name evidence="14" type="primary">aph(3')</name>
    <name evidence="14" type="ORF">GTP77_11065</name>
</gene>
<dbReference type="Pfam" id="PF01636">
    <property type="entry name" value="APH"/>
    <property type="match status" value="1"/>
</dbReference>
<feature type="binding site" evidence="12">
    <location>
        <position position="200"/>
    </location>
    <ligand>
        <name>Mg(2+)</name>
        <dbReference type="ChEBI" id="CHEBI:18420"/>
    </ligand>
</feature>
<keyword evidence="8 10" id="KW-0046">Antibiotic resistance</keyword>
<evidence type="ECO:0000256" key="4">
    <source>
        <dbReference type="ARBA" id="ARBA00022679"/>
    </source>
</evidence>
<dbReference type="Proteomes" id="UP000450676">
    <property type="component" value="Unassembled WGS sequence"/>
</dbReference>
<keyword evidence="5 10" id="KW-0547">Nucleotide-binding</keyword>
<dbReference type="AlphaFoldDB" id="A0A7X4HAW7"/>
<evidence type="ECO:0000259" key="13">
    <source>
        <dbReference type="Pfam" id="PF01636"/>
    </source>
</evidence>
<feature type="domain" description="Aminoglycoside phosphotransferase" evidence="13">
    <location>
        <begin position="51"/>
        <end position="243"/>
    </location>
</feature>
<dbReference type="NCBIfam" id="NF033068">
    <property type="entry name" value="APH_3p"/>
    <property type="match status" value="1"/>
</dbReference>
<feature type="binding site" evidence="12">
    <location>
        <position position="187"/>
    </location>
    <ligand>
        <name>Mg(2+)</name>
        <dbReference type="ChEBI" id="CHEBI:18420"/>
    </ligand>
</feature>
<dbReference type="InterPro" id="IPR011009">
    <property type="entry name" value="Kinase-like_dom_sf"/>
</dbReference>
<reference evidence="14 15" key="1">
    <citation type="submission" date="2019-12" db="EMBL/GenBank/DDBJ databases">
        <title>Novel species isolated from a subtropical stream in China.</title>
        <authorList>
            <person name="Lu H."/>
        </authorList>
    </citation>
    <scope>NUCLEOTIDE SEQUENCE [LARGE SCALE GENOMIC DNA]</scope>
    <source>
        <strain evidence="14 15">FT127W</strain>
    </source>
</reference>
<evidence type="ECO:0000256" key="8">
    <source>
        <dbReference type="ARBA" id="ARBA00023251"/>
    </source>
</evidence>
<dbReference type="InterPro" id="IPR051678">
    <property type="entry name" value="AGP_Transferase"/>
</dbReference>
<dbReference type="PIRSF" id="PIRSF000706">
    <property type="entry name" value="Kanamycin_kin"/>
    <property type="match status" value="1"/>
</dbReference>
<evidence type="ECO:0000256" key="3">
    <source>
        <dbReference type="ARBA" id="ARBA00017903"/>
    </source>
</evidence>
<dbReference type="EMBL" id="WWCU01000010">
    <property type="protein sequence ID" value="MYN07874.1"/>
    <property type="molecule type" value="Genomic_DNA"/>
</dbReference>
<proteinExistence type="inferred from homology"/>
<dbReference type="Gene3D" id="3.30.200.20">
    <property type="entry name" value="Phosphorylase Kinase, domain 1"/>
    <property type="match status" value="1"/>
</dbReference>
<dbReference type="SUPFAM" id="SSF56112">
    <property type="entry name" value="Protein kinase-like (PK-like)"/>
    <property type="match status" value="1"/>
</dbReference>
<evidence type="ECO:0000313" key="15">
    <source>
        <dbReference type="Proteomes" id="UP000450676"/>
    </source>
</evidence>
<keyword evidence="12" id="KW-0460">Magnesium</keyword>
<dbReference type="GO" id="GO:0005524">
    <property type="term" value="F:ATP binding"/>
    <property type="evidence" value="ECO:0007669"/>
    <property type="project" value="UniProtKB-KW"/>
</dbReference>
<evidence type="ECO:0000256" key="9">
    <source>
        <dbReference type="ARBA" id="ARBA00048925"/>
    </source>
</evidence>
<evidence type="ECO:0000256" key="7">
    <source>
        <dbReference type="ARBA" id="ARBA00022840"/>
    </source>
</evidence>
<evidence type="ECO:0000256" key="6">
    <source>
        <dbReference type="ARBA" id="ARBA00022777"/>
    </source>
</evidence>
<keyword evidence="4 10" id="KW-0808">Transferase</keyword>
<accession>A0A7X4HAW7</accession>
<dbReference type="GO" id="GO:0046677">
    <property type="term" value="P:response to antibiotic"/>
    <property type="evidence" value="ECO:0007669"/>
    <property type="project" value="UniProtKB-KW"/>
</dbReference>
<protein>
    <recommendedName>
        <fullName evidence="3">Aminoglycoside 3'-phosphotransferase</fullName>
        <ecNumber evidence="2">2.7.1.95</ecNumber>
    </recommendedName>
</protein>
<dbReference type="InterPro" id="IPR024165">
    <property type="entry name" value="Kan/Strep_kinase"/>
</dbReference>
<comment type="similarity">
    <text evidence="1 10">Belongs to the aminoglycoside phosphotransferase family.</text>
</comment>
<comment type="caution">
    <text evidence="14">The sequence shown here is derived from an EMBL/GenBank/DDBJ whole genome shotgun (WGS) entry which is preliminary data.</text>
</comment>
<dbReference type="GO" id="GO:0046872">
    <property type="term" value="F:metal ion binding"/>
    <property type="evidence" value="ECO:0007669"/>
    <property type="project" value="UniProtKB-KW"/>
</dbReference>
<keyword evidence="15" id="KW-1185">Reference proteome</keyword>
<sequence length="255" mass="28159">MRPPAIAGFIGNAALRRDKIGESPCQVHSFKRGKELFYLKASPAVYAPTTYSVQREAAILGWLAGRLNVPEVVLTASSDTHEYMITRAVPGVPLSARVEAGQPVIELFLEALRQVQSVSAAGCPFDAGAHFRLRELDYLLDKGLIDEEYDLTPWPGLATPQDLVARLHATIPQEDLVFAHGDLGDSNVFVDQHDQLHFIDFGRGGLADRWMDIAFAHRNLREDVSEQAAAQLLPGLGLPDAPSKREFFEQLDELF</sequence>
<dbReference type="GO" id="GO:0008910">
    <property type="term" value="F:kanamycin kinase activity"/>
    <property type="evidence" value="ECO:0007669"/>
    <property type="project" value="UniProtKB-EC"/>
</dbReference>
<name>A0A7X4HAW7_9BURK</name>